<evidence type="ECO:0008006" key="3">
    <source>
        <dbReference type="Google" id="ProtNLM"/>
    </source>
</evidence>
<reference evidence="1" key="1">
    <citation type="submission" date="2023-03" db="EMBL/GenBank/DDBJ databases">
        <title>Massive genome expansion in bonnet fungi (Mycena s.s.) driven by repeated elements and novel gene families across ecological guilds.</title>
        <authorList>
            <consortium name="Lawrence Berkeley National Laboratory"/>
            <person name="Harder C.B."/>
            <person name="Miyauchi S."/>
            <person name="Viragh M."/>
            <person name="Kuo A."/>
            <person name="Thoen E."/>
            <person name="Andreopoulos B."/>
            <person name="Lu D."/>
            <person name="Skrede I."/>
            <person name="Drula E."/>
            <person name="Henrissat B."/>
            <person name="Morin E."/>
            <person name="Kohler A."/>
            <person name="Barry K."/>
            <person name="LaButti K."/>
            <person name="Morin E."/>
            <person name="Salamov A."/>
            <person name="Lipzen A."/>
            <person name="Mereny Z."/>
            <person name="Hegedus B."/>
            <person name="Baldrian P."/>
            <person name="Stursova M."/>
            <person name="Weitz H."/>
            <person name="Taylor A."/>
            <person name="Grigoriev I.V."/>
            <person name="Nagy L.G."/>
            <person name="Martin F."/>
            <person name="Kauserud H."/>
        </authorList>
    </citation>
    <scope>NUCLEOTIDE SEQUENCE</scope>
    <source>
        <strain evidence="1">CBHHK002</strain>
    </source>
</reference>
<proteinExistence type="predicted"/>
<feature type="non-terminal residue" evidence="1">
    <location>
        <position position="89"/>
    </location>
</feature>
<evidence type="ECO:0000313" key="2">
    <source>
        <dbReference type="Proteomes" id="UP001218218"/>
    </source>
</evidence>
<dbReference type="Proteomes" id="UP001218218">
    <property type="component" value="Unassembled WGS sequence"/>
</dbReference>
<dbReference type="AlphaFoldDB" id="A0AAD7ALC3"/>
<accession>A0AAD7ALC3</accession>
<dbReference type="InterPro" id="IPR027417">
    <property type="entry name" value="P-loop_NTPase"/>
</dbReference>
<gene>
    <name evidence="1" type="ORF">DFH08DRAFT_683616</name>
</gene>
<protein>
    <recommendedName>
        <fullName evidence="3">ATP-dependent DNA helicase</fullName>
    </recommendedName>
</protein>
<dbReference type="Gene3D" id="3.40.50.300">
    <property type="entry name" value="P-loop containing nucleotide triphosphate hydrolases"/>
    <property type="match status" value="1"/>
</dbReference>
<comment type="caution">
    <text evidence="1">The sequence shown here is derived from an EMBL/GenBank/DDBJ whole genome shotgun (WGS) entry which is preliminary data.</text>
</comment>
<dbReference type="EMBL" id="JARIHO010000004">
    <property type="protein sequence ID" value="KAJ7362357.1"/>
    <property type="molecule type" value="Genomic_DNA"/>
</dbReference>
<keyword evidence="2" id="KW-1185">Reference proteome</keyword>
<name>A0AAD7ALC3_9AGAR</name>
<sequence>MALTAAQVSELKADQLRAYEIIIWHLDATLAGREPPPLRMLLHGEGGTGKSKVIQTVTQAFIERAVSHWLLKSAYTGIACSVIDGKTTH</sequence>
<evidence type="ECO:0000313" key="1">
    <source>
        <dbReference type="EMBL" id="KAJ7362357.1"/>
    </source>
</evidence>
<organism evidence="1 2">
    <name type="scientific">Mycena albidolilacea</name>
    <dbReference type="NCBI Taxonomy" id="1033008"/>
    <lineage>
        <taxon>Eukaryota</taxon>
        <taxon>Fungi</taxon>
        <taxon>Dikarya</taxon>
        <taxon>Basidiomycota</taxon>
        <taxon>Agaricomycotina</taxon>
        <taxon>Agaricomycetes</taxon>
        <taxon>Agaricomycetidae</taxon>
        <taxon>Agaricales</taxon>
        <taxon>Marasmiineae</taxon>
        <taxon>Mycenaceae</taxon>
        <taxon>Mycena</taxon>
    </lineage>
</organism>